<evidence type="ECO:0000313" key="4">
    <source>
        <dbReference type="Proteomes" id="UP000638648"/>
    </source>
</evidence>
<dbReference type="EMBL" id="JADBEM010000001">
    <property type="protein sequence ID" value="MBE1607160.1"/>
    <property type="molecule type" value="Genomic_DNA"/>
</dbReference>
<sequence length="404" mass="44886">MTDKGVSALSNVGSALLRSPAAERLAKEARDYALARGDDLVRSASERLEQTTQRLEDHADNPGALGVGLKKLAEGKSPLHAGASAAVTGVKDKVKSLFGKGSSGKPKMTNIIEDIDVGAPVSVVYDQWTQFQEFSSFMKGVESIDQRDEVESNWRGKVWWSHRSWKATVTEQIPDRKIAWTSEGAKGTTKGVVTFHPLADDLTKVLLVLEYYPGGLVEKTANLWRAFGRRVRLDLKHFRRFVSMRGEATGSWRGEIEDGQVVRQPDEVEQDGVEDTDDLDDTDDFDDDGSEFEDSSDDIDSDDEDDDLEDEDEDDEDTDLDDDLDDDDLEDEYDEEEDGDDLEDDDDSEDDDSDSEDDDEPEFEDDEDPAEDTSPRSRNGRRRSGARSAPQGRKGSRRGGSAAR</sequence>
<protein>
    <submittedName>
        <fullName evidence="3">Membrane protein</fullName>
    </submittedName>
</protein>
<name>A0A927MUJ0_9ACTN</name>
<gene>
    <name evidence="3" type="ORF">HEB94_004008</name>
</gene>
<dbReference type="PANTHER" id="PTHR33824">
    <property type="entry name" value="POLYKETIDE CYCLASE/DEHYDRASE AND LIPID TRANSPORT SUPERFAMILY PROTEIN"/>
    <property type="match status" value="1"/>
</dbReference>
<evidence type="ECO:0000259" key="2">
    <source>
        <dbReference type="Pfam" id="PF03364"/>
    </source>
</evidence>
<dbReference type="Proteomes" id="UP000638648">
    <property type="component" value="Unassembled WGS sequence"/>
</dbReference>
<dbReference type="InterPro" id="IPR047137">
    <property type="entry name" value="ORF3"/>
</dbReference>
<dbReference type="RefSeq" id="WP_192751152.1">
    <property type="nucleotide sequence ID" value="NZ_BAABJL010000175.1"/>
</dbReference>
<evidence type="ECO:0000256" key="1">
    <source>
        <dbReference type="SAM" id="MobiDB-lite"/>
    </source>
</evidence>
<dbReference type="Pfam" id="PF03364">
    <property type="entry name" value="Polyketide_cyc"/>
    <property type="match status" value="1"/>
</dbReference>
<keyword evidence="4" id="KW-1185">Reference proteome</keyword>
<dbReference type="AlphaFoldDB" id="A0A927MUJ0"/>
<comment type="caution">
    <text evidence="3">The sequence shown here is derived from an EMBL/GenBank/DDBJ whole genome shotgun (WGS) entry which is preliminary data.</text>
</comment>
<dbReference type="PANTHER" id="PTHR33824:SF7">
    <property type="entry name" value="POLYKETIDE CYCLASE_DEHYDRASE AND LIPID TRANSPORT SUPERFAMILY PROTEIN"/>
    <property type="match status" value="1"/>
</dbReference>
<reference evidence="3" key="1">
    <citation type="submission" date="2020-10" db="EMBL/GenBank/DDBJ databases">
        <title>Sequencing the genomes of 1000 actinobacteria strains.</title>
        <authorList>
            <person name="Klenk H.-P."/>
        </authorList>
    </citation>
    <scope>NUCLEOTIDE SEQUENCE</scope>
    <source>
        <strain evidence="3">DSM 45354</strain>
    </source>
</reference>
<dbReference type="CDD" id="cd07817">
    <property type="entry name" value="SRPBCC_8"/>
    <property type="match status" value="1"/>
</dbReference>
<dbReference type="InterPro" id="IPR023393">
    <property type="entry name" value="START-like_dom_sf"/>
</dbReference>
<proteinExistence type="predicted"/>
<feature type="region of interest" description="Disordered" evidence="1">
    <location>
        <begin position="253"/>
        <end position="404"/>
    </location>
</feature>
<dbReference type="InterPro" id="IPR005031">
    <property type="entry name" value="COQ10_START"/>
</dbReference>
<feature type="compositionally biased region" description="Acidic residues" evidence="1">
    <location>
        <begin position="267"/>
        <end position="371"/>
    </location>
</feature>
<evidence type="ECO:0000313" key="3">
    <source>
        <dbReference type="EMBL" id="MBE1607160.1"/>
    </source>
</evidence>
<dbReference type="Gene3D" id="3.30.530.20">
    <property type="match status" value="1"/>
</dbReference>
<dbReference type="SUPFAM" id="SSF55961">
    <property type="entry name" value="Bet v1-like"/>
    <property type="match status" value="1"/>
</dbReference>
<organism evidence="3 4">
    <name type="scientific">Actinopolymorpha pittospori</name>
    <dbReference type="NCBI Taxonomy" id="648752"/>
    <lineage>
        <taxon>Bacteria</taxon>
        <taxon>Bacillati</taxon>
        <taxon>Actinomycetota</taxon>
        <taxon>Actinomycetes</taxon>
        <taxon>Propionibacteriales</taxon>
        <taxon>Actinopolymorphaceae</taxon>
        <taxon>Actinopolymorpha</taxon>
    </lineage>
</organism>
<feature type="compositionally biased region" description="Low complexity" evidence="1">
    <location>
        <begin position="386"/>
        <end position="404"/>
    </location>
</feature>
<feature type="domain" description="Coenzyme Q-binding protein COQ10 START" evidence="2">
    <location>
        <begin position="117"/>
        <end position="237"/>
    </location>
</feature>
<accession>A0A927MUJ0</accession>